<gene>
    <name evidence="8" type="ORF">DdX_10441</name>
</gene>
<feature type="domain" description="Aminotransferase class I/classII large" evidence="7">
    <location>
        <begin position="6"/>
        <end position="153"/>
    </location>
</feature>
<dbReference type="InterPro" id="IPR051326">
    <property type="entry name" value="Kynurenine-oxoglutarate_AT"/>
</dbReference>
<organism evidence="8 9">
    <name type="scientific">Ditylenchus destructor</name>
    <dbReference type="NCBI Taxonomy" id="166010"/>
    <lineage>
        <taxon>Eukaryota</taxon>
        <taxon>Metazoa</taxon>
        <taxon>Ecdysozoa</taxon>
        <taxon>Nematoda</taxon>
        <taxon>Chromadorea</taxon>
        <taxon>Rhabditida</taxon>
        <taxon>Tylenchina</taxon>
        <taxon>Tylenchomorpha</taxon>
        <taxon>Sphaerularioidea</taxon>
        <taxon>Anguinidae</taxon>
        <taxon>Anguininae</taxon>
        <taxon>Ditylenchus</taxon>
    </lineage>
</organism>
<keyword evidence="4" id="KW-0808">Transferase</keyword>
<reference evidence="8" key="1">
    <citation type="submission" date="2022-01" db="EMBL/GenBank/DDBJ databases">
        <title>Genome Sequence Resource for Two Populations of Ditylenchus destructor, the Migratory Endoparasitic Phytonematode.</title>
        <authorList>
            <person name="Zhang H."/>
            <person name="Lin R."/>
            <person name="Xie B."/>
        </authorList>
    </citation>
    <scope>NUCLEOTIDE SEQUENCE</scope>
    <source>
        <strain evidence="8">BazhouSP</strain>
    </source>
</reference>
<dbReference type="EMBL" id="JAKKPZ010000024">
    <property type="protein sequence ID" value="KAI1710744.1"/>
    <property type="molecule type" value="Genomic_DNA"/>
</dbReference>
<dbReference type="InterPro" id="IPR004839">
    <property type="entry name" value="Aminotransferase_I/II_large"/>
</dbReference>
<dbReference type="GO" id="GO:0016212">
    <property type="term" value="F:kynurenine-oxoglutarate transaminase activity"/>
    <property type="evidence" value="ECO:0007669"/>
    <property type="project" value="TreeGrafter"/>
</dbReference>
<keyword evidence="9" id="KW-1185">Reference proteome</keyword>
<evidence type="ECO:0000259" key="7">
    <source>
        <dbReference type="Pfam" id="PF00155"/>
    </source>
</evidence>
<dbReference type="GO" id="GO:0030170">
    <property type="term" value="F:pyridoxal phosphate binding"/>
    <property type="evidence" value="ECO:0007669"/>
    <property type="project" value="InterPro"/>
</dbReference>
<evidence type="ECO:0000256" key="4">
    <source>
        <dbReference type="ARBA" id="ARBA00022679"/>
    </source>
</evidence>
<dbReference type="SUPFAM" id="SSF53383">
    <property type="entry name" value="PLP-dependent transferases"/>
    <property type="match status" value="1"/>
</dbReference>
<sequence>MRLVNAISKLNSRLLGVHVNPQTDILITVGAYLSLYYSFIGWLNPGDEVIIFEPAYDSYVSQIEMAGGVPVPVVMILDPKKSDTSAGYTLDFDEVRRKINSKTKMIVLNNPNNPTGKLYTRQELETIASIAEEYDLLVLTDEVYEWHVYPGKEMIRFASLPGMWDRTITIGSAGT</sequence>
<evidence type="ECO:0000256" key="1">
    <source>
        <dbReference type="ARBA" id="ARBA00001933"/>
    </source>
</evidence>
<dbReference type="PANTHER" id="PTHR43807:SF20">
    <property type="entry name" value="FI04487P"/>
    <property type="match status" value="1"/>
</dbReference>
<name>A0AAD4MYX7_9BILA</name>
<dbReference type="Proteomes" id="UP001201812">
    <property type="component" value="Unassembled WGS sequence"/>
</dbReference>
<dbReference type="InterPro" id="IPR015424">
    <property type="entry name" value="PyrdxlP-dep_Trfase"/>
</dbReference>
<accession>A0AAD4MYX7</accession>
<dbReference type="PANTHER" id="PTHR43807">
    <property type="entry name" value="FI04487P"/>
    <property type="match status" value="1"/>
</dbReference>
<evidence type="ECO:0000256" key="3">
    <source>
        <dbReference type="ARBA" id="ARBA00022576"/>
    </source>
</evidence>
<evidence type="ECO:0000256" key="6">
    <source>
        <dbReference type="ARBA" id="ARBA00024016"/>
    </source>
</evidence>
<evidence type="ECO:0000313" key="8">
    <source>
        <dbReference type="EMBL" id="KAI1710744.1"/>
    </source>
</evidence>
<dbReference type="InterPro" id="IPR015421">
    <property type="entry name" value="PyrdxlP-dep_Trfase_major"/>
</dbReference>
<evidence type="ECO:0000256" key="2">
    <source>
        <dbReference type="ARBA" id="ARBA00007441"/>
    </source>
</evidence>
<protein>
    <submittedName>
        <fullName evidence="8">Aminotransferase class I and II domain-containing protein</fullName>
    </submittedName>
</protein>
<dbReference type="GO" id="GO:0005739">
    <property type="term" value="C:mitochondrion"/>
    <property type="evidence" value="ECO:0007669"/>
    <property type="project" value="TreeGrafter"/>
</dbReference>
<comment type="caution">
    <text evidence="8">The sequence shown here is derived from an EMBL/GenBank/DDBJ whole genome shotgun (WGS) entry which is preliminary data.</text>
</comment>
<dbReference type="AlphaFoldDB" id="A0AAD4MYX7"/>
<evidence type="ECO:0000256" key="5">
    <source>
        <dbReference type="ARBA" id="ARBA00022898"/>
    </source>
</evidence>
<comment type="pathway">
    <text evidence="6">Amino-acid degradation; L-kynurenine degradation; kynurenate from L-kynurenine: step 1/2.</text>
</comment>
<dbReference type="CDD" id="cd00609">
    <property type="entry name" value="AAT_like"/>
    <property type="match status" value="1"/>
</dbReference>
<comment type="cofactor">
    <cofactor evidence="1">
        <name>pyridoxal 5'-phosphate</name>
        <dbReference type="ChEBI" id="CHEBI:597326"/>
    </cofactor>
</comment>
<dbReference type="FunFam" id="3.40.640.10:FF:000024">
    <property type="entry name" value="Kynurenine--oxoglutarate transaminase 3"/>
    <property type="match status" value="1"/>
</dbReference>
<comment type="similarity">
    <text evidence="2">Belongs to the class-I pyridoxal-phosphate-dependent aminotransferase family.</text>
</comment>
<proteinExistence type="inferred from homology"/>
<dbReference type="Pfam" id="PF00155">
    <property type="entry name" value="Aminotran_1_2"/>
    <property type="match status" value="1"/>
</dbReference>
<evidence type="ECO:0000313" key="9">
    <source>
        <dbReference type="Proteomes" id="UP001201812"/>
    </source>
</evidence>
<keyword evidence="3 8" id="KW-0032">Aminotransferase</keyword>
<keyword evidence="5" id="KW-0663">Pyridoxal phosphate</keyword>
<dbReference type="Gene3D" id="3.40.640.10">
    <property type="entry name" value="Type I PLP-dependent aspartate aminotransferase-like (Major domain)"/>
    <property type="match status" value="1"/>
</dbReference>